<proteinExistence type="evidence at transcript level"/>
<feature type="compositionally biased region" description="Acidic residues" evidence="1">
    <location>
        <begin position="171"/>
        <end position="189"/>
    </location>
</feature>
<dbReference type="Pfam" id="PF02098">
    <property type="entry name" value="His_binding"/>
    <property type="match status" value="1"/>
</dbReference>
<name>A0A0K8RGD1_IXORI</name>
<feature type="signal peptide" evidence="2">
    <location>
        <begin position="1"/>
        <end position="22"/>
    </location>
</feature>
<dbReference type="InterPro" id="IPR012674">
    <property type="entry name" value="Calycin"/>
</dbReference>
<dbReference type="InterPro" id="IPR002970">
    <property type="entry name" value="Tick_his-bd"/>
</dbReference>
<evidence type="ECO:0000313" key="3">
    <source>
        <dbReference type="EMBL" id="JAA69928.1"/>
    </source>
</evidence>
<dbReference type="GO" id="GO:0043176">
    <property type="term" value="F:amine binding"/>
    <property type="evidence" value="ECO:0007669"/>
    <property type="project" value="InterPro"/>
</dbReference>
<feature type="region of interest" description="Disordered" evidence="1">
    <location>
        <begin position="169"/>
        <end position="189"/>
    </location>
</feature>
<feature type="chain" id="PRO_5005517869" evidence="2">
    <location>
        <begin position="23"/>
        <end position="241"/>
    </location>
</feature>
<dbReference type="Gene3D" id="2.40.128.20">
    <property type="match status" value="1"/>
</dbReference>
<organism evidence="3">
    <name type="scientific">Ixodes ricinus</name>
    <name type="common">Common tick</name>
    <name type="synonym">Acarus ricinus</name>
    <dbReference type="NCBI Taxonomy" id="34613"/>
    <lineage>
        <taxon>Eukaryota</taxon>
        <taxon>Metazoa</taxon>
        <taxon>Ecdysozoa</taxon>
        <taxon>Arthropoda</taxon>
        <taxon>Chelicerata</taxon>
        <taxon>Arachnida</taxon>
        <taxon>Acari</taxon>
        <taxon>Parasitiformes</taxon>
        <taxon>Ixodida</taxon>
        <taxon>Ixodoidea</taxon>
        <taxon>Ixodidae</taxon>
        <taxon>Ixodinae</taxon>
        <taxon>Ixodes</taxon>
    </lineage>
</organism>
<dbReference type="GO" id="GO:0030682">
    <property type="term" value="P:symbiont-mediated perturbation of host defenses"/>
    <property type="evidence" value="ECO:0007669"/>
    <property type="project" value="InterPro"/>
</dbReference>
<dbReference type="SUPFAM" id="SSF50814">
    <property type="entry name" value="Lipocalins"/>
    <property type="match status" value="1"/>
</dbReference>
<dbReference type="EMBL" id="GADI01003880">
    <property type="protein sequence ID" value="JAA69928.1"/>
    <property type="molecule type" value="mRNA"/>
</dbReference>
<dbReference type="AlphaFoldDB" id="A0A0K8RGD1"/>
<reference evidence="3" key="1">
    <citation type="submission" date="2012-12" db="EMBL/GenBank/DDBJ databases">
        <title>Identification and characterization of a phenylalanine ammonia-lyase gene family in Isatis indigotica Fort.</title>
        <authorList>
            <person name="Liu Q."/>
            <person name="Chen J."/>
            <person name="Zhou X."/>
            <person name="Di P."/>
            <person name="Xiao Y."/>
            <person name="Xuan H."/>
            <person name="Zhang L."/>
            <person name="Chen W."/>
        </authorList>
    </citation>
    <scope>NUCLEOTIDE SEQUENCE</scope>
    <source>
        <tissue evidence="3">Salivary gland</tissue>
    </source>
</reference>
<keyword evidence="2" id="KW-0732">Signal</keyword>
<accession>A0A0K8RGD1</accession>
<sequence length="241" mass="27477">MFLLPSILGCLFMIEAIGGGAAEDLDEKEYSIDAWRTLTQIGADEYRLMYCSSQFDGRLRGVAKYVSLNSREYNETLRTAKIRFMYGDPGSSFLVTVTQRATAQPSPKNETNIIRFSNADLCNQGTDNLTAEYEVLYSNYETCFVLKFLSTEEKRCELWVKEGFEVHFENEPDEEDSDDEEDKVDGEDNVESRIQRLRKGGLGHCVQTYTENCGSMQYKIYEKEMCSLSSLAKEANGQTKF</sequence>
<protein>
    <submittedName>
        <fullName evidence="3">Putative salivary lipocalin</fullName>
    </submittedName>
</protein>
<evidence type="ECO:0000256" key="1">
    <source>
        <dbReference type="SAM" id="MobiDB-lite"/>
    </source>
</evidence>
<evidence type="ECO:0000256" key="2">
    <source>
        <dbReference type="SAM" id="SignalP"/>
    </source>
</evidence>